<dbReference type="PANTHER" id="PTHR21497:SF24">
    <property type="entry name" value="E3 UBIQUITIN-PROTEIN LIGASE UBR1"/>
    <property type="match status" value="1"/>
</dbReference>
<sequence>MKNAVCFRSAIPEDVDRRVRSLTRIVLQFSTKFICWPNESNLPTLLRVHEADATLSPYQTILLNDETHTYDSVIRALNLSVHCTDVQAMVLATLIDREGRASVRNGTYDYCARAKDEIQVKFCKFNRLIRSNSADIVFF</sequence>
<keyword evidence="5" id="KW-1185">Reference proteome</keyword>
<name>A0A183EC66_9BILA</name>
<evidence type="ECO:0000256" key="1">
    <source>
        <dbReference type="ARBA" id="ARBA00004906"/>
    </source>
</evidence>
<dbReference type="Proteomes" id="UP000271098">
    <property type="component" value="Unassembled WGS sequence"/>
</dbReference>
<dbReference type="AlphaFoldDB" id="A0A183EC66"/>
<comment type="pathway">
    <text evidence="1 2">Protein modification; protein ubiquitination.</text>
</comment>
<protein>
    <recommendedName>
        <fullName evidence="2">E3 ubiquitin-protein ligase</fullName>
        <ecNumber evidence="2">2.3.2.27</ecNumber>
    </recommendedName>
</protein>
<dbReference type="UniPathway" id="UPA00143"/>
<accession>A0A183EC66</accession>
<dbReference type="GO" id="GO:0008270">
    <property type="term" value="F:zinc ion binding"/>
    <property type="evidence" value="ECO:0007669"/>
    <property type="project" value="UniProtKB-UniRule"/>
</dbReference>
<dbReference type="GO" id="GO:0071596">
    <property type="term" value="P:ubiquitin-dependent protein catabolic process via the N-end rule pathway"/>
    <property type="evidence" value="ECO:0007669"/>
    <property type="project" value="UniProtKB-UniRule"/>
</dbReference>
<keyword evidence="2" id="KW-0862">Zinc</keyword>
<gene>
    <name evidence="4" type="ORF">GPUH_LOCUS18556</name>
</gene>
<evidence type="ECO:0000256" key="2">
    <source>
        <dbReference type="RuleBase" id="RU366018"/>
    </source>
</evidence>
<evidence type="ECO:0000259" key="3">
    <source>
        <dbReference type="Pfam" id="PF02617"/>
    </source>
</evidence>
<dbReference type="Pfam" id="PF02617">
    <property type="entry name" value="ClpS"/>
    <property type="match status" value="1"/>
</dbReference>
<dbReference type="GO" id="GO:0061630">
    <property type="term" value="F:ubiquitin protein ligase activity"/>
    <property type="evidence" value="ECO:0007669"/>
    <property type="project" value="UniProtKB-UniRule"/>
</dbReference>
<evidence type="ECO:0000313" key="5">
    <source>
        <dbReference type="Proteomes" id="UP000271098"/>
    </source>
</evidence>
<dbReference type="OrthoDB" id="5850081at2759"/>
<keyword evidence="2" id="KW-0479">Metal-binding</keyword>
<evidence type="ECO:0000313" key="6">
    <source>
        <dbReference type="WBParaSite" id="GPUH_0001858201-mRNA-1"/>
    </source>
</evidence>
<organism evidence="6">
    <name type="scientific">Gongylonema pulchrum</name>
    <dbReference type="NCBI Taxonomy" id="637853"/>
    <lineage>
        <taxon>Eukaryota</taxon>
        <taxon>Metazoa</taxon>
        <taxon>Ecdysozoa</taxon>
        <taxon>Nematoda</taxon>
        <taxon>Chromadorea</taxon>
        <taxon>Rhabditida</taxon>
        <taxon>Spirurina</taxon>
        <taxon>Spiruromorpha</taxon>
        <taxon>Spiruroidea</taxon>
        <taxon>Gongylonematidae</taxon>
        <taxon>Gongylonema</taxon>
    </lineage>
</organism>
<dbReference type="GO" id="GO:0005737">
    <property type="term" value="C:cytoplasm"/>
    <property type="evidence" value="ECO:0007669"/>
    <property type="project" value="TreeGrafter"/>
</dbReference>
<keyword evidence="2" id="KW-0808">Transferase</keyword>
<dbReference type="InterPro" id="IPR039164">
    <property type="entry name" value="UBR1-like"/>
</dbReference>
<dbReference type="SUPFAM" id="SSF54736">
    <property type="entry name" value="ClpS-like"/>
    <property type="match status" value="1"/>
</dbReference>
<dbReference type="InterPro" id="IPR014719">
    <property type="entry name" value="Ribosomal_bL12_C/ClpS-like"/>
</dbReference>
<proteinExistence type="inferred from homology"/>
<dbReference type="Gene3D" id="3.30.1390.10">
    <property type="match status" value="1"/>
</dbReference>
<reference evidence="4 5" key="2">
    <citation type="submission" date="2018-11" db="EMBL/GenBank/DDBJ databases">
        <authorList>
            <consortium name="Pathogen Informatics"/>
        </authorList>
    </citation>
    <scope>NUCLEOTIDE SEQUENCE [LARGE SCALE GENOMIC DNA]</scope>
</reference>
<dbReference type="InterPro" id="IPR003769">
    <property type="entry name" value="ClpS_core"/>
</dbReference>
<keyword evidence="2" id="KW-0833">Ubl conjugation pathway</keyword>
<feature type="domain" description="Adaptor protein ClpS core" evidence="3">
    <location>
        <begin position="56"/>
        <end position="119"/>
    </location>
</feature>
<dbReference type="EMBL" id="UYRT01086975">
    <property type="protein sequence ID" value="VDN32003.1"/>
    <property type="molecule type" value="Genomic_DNA"/>
</dbReference>
<dbReference type="WBParaSite" id="GPUH_0001858201-mRNA-1">
    <property type="protein sequence ID" value="GPUH_0001858201-mRNA-1"/>
    <property type="gene ID" value="GPUH_0001858201"/>
</dbReference>
<dbReference type="GO" id="GO:0016567">
    <property type="term" value="P:protein ubiquitination"/>
    <property type="evidence" value="ECO:0007669"/>
    <property type="project" value="UniProtKB-UniRule"/>
</dbReference>
<dbReference type="GO" id="GO:0000151">
    <property type="term" value="C:ubiquitin ligase complex"/>
    <property type="evidence" value="ECO:0007669"/>
    <property type="project" value="TreeGrafter"/>
</dbReference>
<keyword evidence="2" id="KW-0863">Zinc-finger</keyword>
<dbReference type="PANTHER" id="PTHR21497">
    <property type="entry name" value="UBIQUITIN LIGASE E3 ALPHA-RELATED"/>
    <property type="match status" value="1"/>
</dbReference>
<comment type="catalytic activity">
    <reaction evidence="2">
        <text>S-ubiquitinyl-[E2 ubiquitin-conjugating enzyme]-L-cysteine + [acceptor protein]-L-lysine = [E2 ubiquitin-conjugating enzyme]-L-cysteine + N(6)-ubiquitinyl-[acceptor protein]-L-lysine.</text>
        <dbReference type="EC" id="2.3.2.27"/>
    </reaction>
</comment>
<evidence type="ECO:0000313" key="4">
    <source>
        <dbReference type="EMBL" id="VDN32003.1"/>
    </source>
</evidence>
<comment type="function">
    <text evidence="2">Ubiquitin ligase protein which is a component of the N-end rule pathway. Recognizes and binds to proteins bearing specific N-terminal residues that are destabilizing according to the N-end rule, leading to their ubiquitination and subsequent degradation.</text>
</comment>
<comment type="similarity">
    <text evidence="2">Belongs to the E3 ubiquitin-protein ligase UBR1-like family.</text>
</comment>
<dbReference type="EC" id="2.3.2.27" evidence="2"/>
<reference evidence="6" key="1">
    <citation type="submission" date="2016-06" db="UniProtKB">
        <authorList>
            <consortium name="WormBaseParasite"/>
        </authorList>
    </citation>
    <scope>IDENTIFICATION</scope>
</reference>